<sequence>MTEWAVSARGVGKQYPGERGVRALDAISLELPRGRFVSILGPSGCGKSTFLRCVAGLETISEGELRVEGWPVKGPPDGIGMVFQRDALLDWRSIRRNVLLPIEFAHKPVKGYAAKARELLALTGLQDFADCYPHELSGGMRQRAAICRALIDDPRLLLMDEPFGALDALTRDQMNVELQRIWMEIRNTVLFVTHGIAEAIFLGDTVIVFSPRPGRIVETLHIDLPRPRPLAVRESPEFGAYVRRIRDLFHDMGLIDEKGHA</sequence>
<keyword evidence="2" id="KW-0813">Transport</keyword>
<dbReference type="SMART" id="SM00382">
    <property type="entry name" value="AAA"/>
    <property type="match status" value="1"/>
</dbReference>
<dbReference type="STRING" id="463025.BAU08_12540"/>
<protein>
    <submittedName>
        <fullName evidence="7">ABC transporter ATP-binding protein</fullName>
    </submittedName>
</protein>
<proteinExistence type="inferred from homology"/>
<name>A0A193FWB2_9BORD</name>
<dbReference type="InterPro" id="IPR003439">
    <property type="entry name" value="ABC_transporter-like_ATP-bd"/>
</dbReference>
<dbReference type="CDD" id="cd03293">
    <property type="entry name" value="ABC_NrtD_SsuB_transporters"/>
    <property type="match status" value="1"/>
</dbReference>
<comment type="similarity">
    <text evidence="1">Belongs to the ABC transporter superfamily.</text>
</comment>
<evidence type="ECO:0000256" key="3">
    <source>
        <dbReference type="ARBA" id="ARBA00022475"/>
    </source>
</evidence>
<gene>
    <name evidence="7" type="ORF">BAU08_12540</name>
</gene>
<evidence type="ECO:0000259" key="6">
    <source>
        <dbReference type="PROSITE" id="PS50893"/>
    </source>
</evidence>
<accession>A0A193FWB2</accession>
<dbReference type="PANTHER" id="PTHR42788">
    <property type="entry name" value="TAURINE IMPORT ATP-BINDING PROTEIN-RELATED"/>
    <property type="match status" value="1"/>
</dbReference>
<dbReference type="PROSITE" id="PS50893">
    <property type="entry name" value="ABC_TRANSPORTER_2"/>
    <property type="match status" value="1"/>
</dbReference>
<dbReference type="Pfam" id="PF00005">
    <property type="entry name" value="ABC_tran"/>
    <property type="match status" value="1"/>
</dbReference>
<keyword evidence="3" id="KW-0472">Membrane</keyword>
<organism evidence="7 8">
    <name type="scientific">Bordetella bronchialis</name>
    <dbReference type="NCBI Taxonomy" id="463025"/>
    <lineage>
        <taxon>Bacteria</taxon>
        <taxon>Pseudomonadati</taxon>
        <taxon>Pseudomonadota</taxon>
        <taxon>Betaproteobacteria</taxon>
        <taxon>Burkholderiales</taxon>
        <taxon>Alcaligenaceae</taxon>
        <taxon>Bordetella</taxon>
    </lineage>
</organism>
<dbReference type="AlphaFoldDB" id="A0A193FWB2"/>
<dbReference type="InterPro" id="IPR017871">
    <property type="entry name" value="ABC_transporter-like_CS"/>
</dbReference>
<dbReference type="PANTHER" id="PTHR42788:SF13">
    <property type="entry name" value="ALIPHATIC SULFONATES IMPORT ATP-BINDING PROTEIN SSUB"/>
    <property type="match status" value="1"/>
</dbReference>
<dbReference type="RefSeq" id="WP_066669556.1">
    <property type="nucleotide sequence ID" value="NZ_CP016171.1"/>
</dbReference>
<evidence type="ECO:0000256" key="1">
    <source>
        <dbReference type="ARBA" id="ARBA00005417"/>
    </source>
</evidence>
<keyword evidence="4" id="KW-0547">Nucleotide-binding</keyword>
<dbReference type="Proteomes" id="UP000092213">
    <property type="component" value="Chromosome"/>
</dbReference>
<keyword evidence="5 7" id="KW-0067">ATP-binding</keyword>
<dbReference type="SUPFAM" id="SSF52540">
    <property type="entry name" value="P-loop containing nucleoside triphosphate hydrolases"/>
    <property type="match status" value="1"/>
</dbReference>
<dbReference type="PROSITE" id="PS00211">
    <property type="entry name" value="ABC_TRANSPORTER_1"/>
    <property type="match status" value="1"/>
</dbReference>
<keyword evidence="3" id="KW-1003">Cell membrane</keyword>
<dbReference type="InterPro" id="IPR050166">
    <property type="entry name" value="ABC_transporter_ATP-bind"/>
</dbReference>
<evidence type="ECO:0000313" key="8">
    <source>
        <dbReference type="Proteomes" id="UP000092213"/>
    </source>
</evidence>
<dbReference type="GO" id="GO:0005524">
    <property type="term" value="F:ATP binding"/>
    <property type="evidence" value="ECO:0007669"/>
    <property type="project" value="UniProtKB-KW"/>
</dbReference>
<dbReference type="InterPro" id="IPR027417">
    <property type="entry name" value="P-loop_NTPase"/>
</dbReference>
<dbReference type="Gene3D" id="3.40.50.300">
    <property type="entry name" value="P-loop containing nucleotide triphosphate hydrolases"/>
    <property type="match status" value="1"/>
</dbReference>
<reference evidence="7 8" key="1">
    <citation type="submission" date="2016-06" db="EMBL/GenBank/DDBJ databases">
        <title>Complete genome sequences of Bordetella bronchialis and Bordetella flabilis.</title>
        <authorList>
            <person name="LiPuma J.J."/>
            <person name="Spilker T."/>
        </authorList>
    </citation>
    <scope>NUCLEOTIDE SEQUENCE [LARGE SCALE GENOMIC DNA]</scope>
    <source>
        <strain evidence="7 8">AU17976</strain>
    </source>
</reference>
<evidence type="ECO:0000313" key="7">
    <source>
        <dbReference type="EMBL" id="ANN72052.1"/>
    </source>
</evidence>
<feature type="domain" description="ABC transporter" evidence="6">
    <location>
        <begin position="6"/>
        <end position="236"/>
    </location>
</feature>
<evidence type="ECO:0000256" key="4">
    <source>
        <dbReference type="ARBA" id="ARBA00022741"/>
    </source>
</evidence>
<evidence type="ECO:0000256" key="5">
    <source>
        <dbReference type="ARBA" id="ARBA00022840"/>
    </source>
</evidence>
<dbReference type="GO" id="GO:0016887">
    <property type="term" value="F:ATP hydrolysis activity"/>
    <property type="evidence" value="ECO:0007669"/>
    <property type="project" value="InterPro"/>
</dbReference>
<evidence type="ECO:0000256" key="2">
    <source>
        <dbReference type="ARBA" id="ARBA00022448"/>
    </source>
</evidence>
<dbReference type="EMBL" id="CP016171">
    <property type="protein sequence ID" value="ANN72052.1"/>
    <property type="molecule type" value="Genomic_DNA"/>
</dbReference>
<dbReference type="InterPro" id="IPR003593">
    <property type="entry name" value="AAA+_ATPase"/>
</dbReference>